<keyword evidence="6" id="KW-0418">Kinase</keyword>
<dbReference type="InterPro" id="IPR003661">
    <property type="entry name" value="HisK_dim/P_dom"/>
</dbReference>
<keyword evidence="5" id="KW-0808">Transferase</keyword>
<dbReference type="PRINTS" id="PR00344">
    <property type="entry name" value="BCTRLSENSOR"/>
</dbReference>
<accession>A0ABS1LAH2</accession>
<evidence type="ECO:0000256" key="1">
    <source>
        <dbReference type="ARBA" id="ARBA00000085"/>
    </source>
</evidence>
<dbReference type="SUPFAM" id="SSF55785">
    <property type="entry name" value="PYP-like sensor domain (PAS domain)"/>
    <property type="match status" value="1"/>
</dbReference>
<dbReference type="SUPFAM" id="SSF55874">
    <property type="entry name" value="ATPase domain of HSP90 chaperone/DNA topoisomerase II/histidine kinase"/>
    <property type="match status" value="1"/>
</dbReference>
<dbReference type="Pfam" id="PF08447">
    <property type="entry name" value="PAS_3"/>
    <property type="match status" value="1"/>
</dbReference>
<dbReference type="CDD" id="cd00082">
    <property type="entry name" value="HisKA"/>
    <property type="match status" value="1"/>
</dbReference>
<comment type="caution">
    <text evidence="10">The sequence shown here is derived from an EMBL/GenBank/DDBJ whole genome shotgun (WGS) entry which is preliminary data.</text>
</comment>
<sequence>MSSSLGADALAQAEERYASLFTHHPHATYSVDCRGFYTDANQRALEMTGLSLEEMRRTHFADVIHPDDVHLLQAGFDRALAGVPQVVEARVQRVDGGIVDIRCTAIPVLVDGEVVGVHGITEDTTEEQRVLRDLRSANAAKTRFLATVSHEVRTPLAALIGASDLLMETDLGDEPAHYAQVVHRNAERLMRLARDLLDFSQLEASRTVLEQGPLHVRELVEEVEAWAAPLAEARGIELVVEVDANVPTTGCGDGPRIAQVLRTLVHNAIKFTEHGRVDVRASCAGAGDTATTWLCLEVADTGIGIDDEQLPVLFEPFTQADPHASGDRQGNGLGLAIASELADLMHGRLEVESTIGTGSRFTFGVPVGLAPAEGSVG</sequence>
<dbReference type="SMART" id="SM00091">
    <property type="entry name" value="PAS"/>
    <property type="match status" value="1"/>
</dbReference>
<dbReference type="Pfam" id="PF00512">
    <property type="entry name" value="HisKA"/>
    <property type="match status" value="1"/>
</dbReference>
<keyword evidence="4" id="KW-0597">Phosphoprotein</keyword>
<reference evidence="10 11" key="1">
    <citation type="submission" date="2021-01" db="EMBL/GenBank/DDBJ databases">
        <title>Genome seq and assembly of Nocardiodes sp. G10.</title>
        <authorList>
            <person name="Chhetri G."/>
        </authorList>
    </citation>
    <scope>NUCLEOTIDE SEQUENCE [LARGE SCALE GENOMIC DNA]</scope>
    <source>
        <strain evidence="10 11">G10</strain>
    </source>
</reference>
<dbReference type="Gene3D" id="3.30.450.20">
    <property type="entry name" value="PAS domain"/>
    <property type="match status" value="1"/>
</dbReference>
<dbReference type="InterPro" id="IPR003594">
    <property type="entry name" value="HATPase_dom"/>
</dbReference>
<evidence type="ECO:0000313" key="10">
    <source>
        <dbReference type="EMBL" id="MBL0748696.1"/>
    </source>
</evidence>
<dbReference type="Pfam" id="PF02518">
    <property type="entry name" value="HATPase_c"/>
    <property type="match status" value="1"/>
</dbReference>
<dbReference type="PROSITE" id="PS50109">
    <property type="entry name" value="HIS_KIN"/>
    <property type="match status" value="1"/>
</dbReference>
<evidence type="ECO:0000256" key="7">
    <source>
        <dbReference type="ARBA" id="ARBA00023012"/>
    </source>
</evidence>
<comment type="catalytic activity">
    <reaction evidence="1">
        <text>ATP + protein L-histidine = ADP + protein N-phospho-L-histidine.</text>
        <dbReference type="EC" id="2.7.13.3"/>
    </reaction>
</comment>
<dbReference type="NCBIfam" id="TIGR00229">
    <property type="entry name" value="sensory_box"/>
    <property type="match status" value="1"/>
</dbReference>
<dbReference type="InterPro" id="IPR036890">
    <property type="entry name" value="HATPase_C_sf"/>
</dbReference>
<dbReference type="PROSITE" id="PS50112">
    <property type="entry name" value="PAS"/>
    <property type="match status" value="1"/>
</dbReference>
<evidence type="ECO:0000256" key="4">
    <source>
        <dbReference type="ARBA" id="ARBA00022553"/>
    </source>
</evidence>
<evidence type="ECO:0000256" key="2">
    <source>
        <dbReference type="ARBA" id="ARBA00004236"/>
    </source>
</evidence>
<dbReference type="CDD" id="cd00130">
    <property type="entry name" value="PAS"/>
    <property type="match status" value="1"/>
</dbReference>
<comment type="subcellular location">
    <subcellularLocation>
        <location evidence="2">Cell membrane</location>
    </subcellularLocation>
</comment>
<dbReference type="InterPro" id="IPR013655">
    <property type="entry name" value="PAS_fold_3"/>
</dbReference>
<name>A0ABS1LAH2_9ACTN</name>
<dbReference type="InterPro" id="IPR005467">
    <property type="entry name" value="His_kinase_dom"/>
</dbReference>
<dbReference type="Gene3D" id="1.10.287.130">
    <property type="match status" value="1"/>
</dbReference>
<evidence type="ECO:0000259" key="8">
    <source>
        <dbReference type="PROSITE" id="PS50109"/>
    </source>
</evidence>
<feature type="domain" description="PAS" evidence="9">
    <location>
        <begin position="13"/>
        <end position="83"/>
    </location>
</feature>
<dbReference type="CDD" id="cd16922">
    <property type="entry name" value="HATPase_EvgS-ArcB-TorS-like"/>
    <property type="match status" value="1"/>
</dbReference>
<dbReference type="InterPro" id="IPR004358">
    <property type="entry name" value="Sig_transdc_His_kin-like_C"/>
</dbReference>
<keyword evidence="11" id="KW-1185">Reference proteome</keyword>
<evidence type="ECO:0000313" key="11">
    <source>
        <dbReference type="Proteomes" id="UP000636918"/>
    </source>
</evidence>
<dbReference type="SUPFAM" id="SSF47384">
    <property type="entry name" value="Homodimeric domain of signal transducing histidine kinase"/>
    <property type="match status" value="1"/>
</dbReference>
<evidence type="ECO:0000256" key="3">
    <source>
        <dbReference type="ARBA" id="ARBA00012438"/>
    </source>
</evidence>
<dbReference type="InterPro" id="IPR000014">
    <property type="entry name" value="PAS"/>
</dbReference>
<dbReference type="InterPro" id="IPR035965">
    <property type="entry name" value="PAS-like_dom_sf"/>
</dbReference>
<evidence type="ECO:0000256" key="6">
    <source>
        <dbReference type="ARBA" id="ARBA00022777"/>
    </source>
</evidence>
<feature type="domain" description="Histidine kinase" evidence="8">
    <location>
        <begin position="147"/>
        <end position="369"/>
    </location>
</feature>
<proteinExistence type="predicted"/>
<dbReference type="InterPro" id="IPR036097">
    <property type="entry name" value="HisK_dim/P_sf"/>
</dbReference>
<dbReference type="SMART" id="SM00388">
    <property type="entry name" value="HisKA"/>
    <property type="match status" value="1"/>
</dbReference>
<dbReference type="RefSeq" id="WP_201937701.1">
    <property type="nucleotide sequence ID" value="NZ_JAERSG010000004.1"/>
</dbReference>
<gene>
    <name evidence="10" type="ORF">JI751_13840</name>
</gene>
<protein>
    <recommendedName>
        <fullName evidence="3">histidine kinase</fullName>
        <ecNumber evidence="3">2.7.13.3</ecNumber>
    </recommendedName>
</protein>
<evidence type="ECO:0000256" key="5">
    <source>
        <dbReference type="ARBA" id="ARBA00022679"/>
    </source>
</evidence>
<evidence type="ECO:0000259" key="9">
    <source>
        <dbReference type="PROSITE" id="PS50112"/>
    </source>
</evidence>
<dbReference type="SMART" id="SM00387">
    <property type="entry name" value="HATPase_c"/>
    <property type="match status" value="1"/>
</dbReference>
<keyword evidence="7" id="KW-0902">Two-component regulatory system</keyword>
<organism evidence="10 11">
    <name type="scientific">Nocardioides baculatus</name>
    <dbReference type="NCBI Taxonomy" id="2801337"/>
    <lineage>
        <taxon>Bacteria</taxon>
        <taxon>Bacillati</taxon>
        <taxon>Actinomycetota</taxon>
        <taxon>Actinomycetes</taxon>
        <taxon>Propionibacteriales</taxon>
        <taxon>Nocardioidaceae</taxon>
        <taxon>Nocardioides</taxon>
    </lineage>
</organism>
<dbReference type="PANTHER" id="PTHR43047">
    <property type="entry name" value="TWO-COMPONENT HISTIDINE PROTEIN KINASE"/>
    <property type="match status" value="1"/>
</dbReference>
<dbReference type="Proteomes" id="UP000636918">
    <property type="component" value="Unassembled WGS sequence"/>
</dbReference>
<dbReference type="EC" id="2.7.13.3" evidence="3"/>
<dbReference type="Gene3D" id="3.30.565.10">
    <property type="entry name" value="Histidine kinase-like ATPase, C-terminal domain"/>
    <property type="match status" value="1"/>
</dbReference>
<dbReference type="EMBL" id="JAERSG010000004">
    <property type="protein sequence ID" value="MBL0748696.1"/>
    <property type="molecule type" value="Genomic_DNA"/>
</dbReference>